<dbReference type="CDD" id="cd00082">
    <property type="entry name" value="HisKA"/>
    <property type="match status" value="1"/>
</dbReference>
<evidence type="ECO:0000256" key="3">
    <source>
        <dbReference type="ARBA" id="ARBA00022553"/>
    </source>
</evidence>
<keyword evidence="9" id="KW-0812">Transmembrane</keyword>
<dbReference type="InterPro" id="IPR036890">
    <property type="entry name" value="HATPase_C_sf"/>
</dbReference>
<dbReference type="Gene3D" id="3.30.565.10">
    <property type="entry name" value="Histidine kinase-like ATPase, C-terminal domain"/>
    <property type="match status" value="1"/>
</dbReference>
<evidence type="ECO:0000256" key="5">
    <source>
        <dbReference type="ARBA" id="ARBA00022741"/>
    </source>
</evidence>
<evidence type="ECO:0000256" key="4">
    <source>
        <dbReference type="ARBA" id="ARBA00022679"/>
    </source>
</evidence>
<comment type="catalytic activity">
    <reaction evidence="1">
        <text>ATP + protein L-histidine = ADP + protein N-phospho-L-histidine.</text>
        <dbReference type="EC" id="2.7.13.3"/>
    </reaction>
</comment>
<sequence>MHFIAEWKSTSSTKRNLTLSSVFRSVEFKIKFALSCFVLAFLTLVALLTSAWGWSLLATVTALFVLSYPLCWLAWRVWQFWASSIMRLTTYTQGLAMGESSVSVARQGKSVLLDELHHEITQLYKNTTANKDANASLAMLFGQLFEDLPIAVVIFEQDYTLSYANRAAYDITEISLLQGVSAKALGFVEQNKQLNHSALASNWRCQSSLINFQQRPIYLFTAIDISSEIKQSEQAVQKNLVRVLSHELRNTLTPMSSMAETLLSMDTLDTTQTRKVLERVKTRSDDLLSFVERFAEVAKIPEPKKERFDLSALIEQTKVLLSAQDSLTFTGQHICYADAQLLAQVLMNLVKNAVESKDTQHHQYHDAQGVDAQVQANQGVAIEVNYYQQDNQQYLSVIDNGTGFSNIDNAITPLFTTKPKGAGIGLAFVEAVLNKHGGIVRLSNQVNSGAESDAANGVKISAQTGAKVELIWPLHH</sequence>
<evidence type="ECO:0000256" key="8">
    <source>
        <dbReference type="ARBA" id="ARBA00023012"/>
    </source>
</evidence>
<dbReference type="InterPro" id="IPR003594">
    <property type="entry name" value="HATPase_dom"/>
</dbReference>
<keyword evidence="5" id="KW-0547">Nucleotide-binding</keyword>
<dbReference type="AlphaFoldDB" id="A0A3E0TW31"/>
<dbReference type="Proteomes" id="UP000256478">
    <property type="component" value="Unassembled WGS sequence"/>
</dbReference>
<keyword evidence="4" id="KW-0808">Transferase</keyword>
<dbReference type="SUPFAM" id="SSF55874">
    <property type="entry name" value="ATPase domain of HSP90 chaperone/DNA topoisomerase II/histidine kinase"/>
    <property type="match status" value="1"/>
</dbReference>
<keyword evidence="6" id="KW-0418">Kinase</keyword>
<proteinExistence type="predicted"/>
<reference evidence="11 12" key="1">
    <citation type="submission" date="2018-08" db="EMBL/GenBank/DDBJ databases">
        <title>Thalassotalea euphylliae genome.</title>
        <authorList>
            <person name="Summers S."/>
            <person name="Rice S.A."/>
            <person name="Freckelton M.L."/>
            <person name="Nedved B.T."/>
            <person name="Hadfield M.G."/>
        </authorList>
    </citation>
    <scope>NUCLEOTIDE SEQUENCE [LARGE SCALE GENOMIC DNA]</scope>
    <source>
        <strain evidence="11 12">H1</strain>
    </source>
</reference>
<evidence type="ECO:0000256" key="2">
    <source>
        <dbReference type="ARBA" id="ARBA00012438"/>
    </source>
</evidence>
<dbReference type="Pfam" id="PF00512">
    <property type="entry name" value="HisKA"/>
    <property type="match status" value="1"/>
</dbReference>
<evidence type="ECO:0000259" key="10">
    <source>
        <dbReference type="PROSITE" id="PS50109"/>
    </source>
</evidence>
<dbReference type="SUPFAM" id="SSF47384">
    <property type="entry name" value="Homodimeric domain of signal transducing histidine kinase"/>
    <property type="match status" value="1"/>
</dbReference>
<dbReference type="InterPro" id="IPR036097">
    <property type="entry name" value="HisK_dim/P_sf"/>
</dbReference>
<evidence type="ECO:0000313" key="11">
    <source>
        <dbReference type="EMBL" id="REL28630.1"/>
    </source>
</evidence>
<comment type="caution">
    <text evidence="11">The sequence shown here is derived from an EMBL/GenBank/DDBJ whole genome shotgun (WGS) entry which is preliminary data.</text>
</comment>
<keyword evidence="8" id="KW-0902">Two-component regulatory system</keyword>
<evidence type="ECO:0000256" key="9">
    <source>
        <dbReference type="SAM" id="Phobius"/>
    </source>
</evidence>
<dbReference type="PROSITE" id="PS50109">
    <property type="entry name" value="HIS_KIN"/>
    <property type="match status" value="1"/>
</dbReference>
<dbReference type="Pfam" id="PF02518">
    <property type="entry name" value="HATPase_c"/>
    <property type="match status" value="1"/>
</dbReference>
<dbReference type="InterPro" id="IPR003661">
    <property type="entry name" value="HisK_dim/P_dom"/>
</dbReference>
<accession>A0A3E0TW31</accession>
<dbReference type="SMART" id="SM00388">
    <property type="entry name" value="HisKA"/>
    <property type="match status" value="1"/>
</dbReference>
<dbReference type="InterPro" id="IPR005467">
    <property type="entry name" value="His_kinase_dom"/>
</dbReference>
<evidence type="ECO:0000313" key="12">
    <source>
        <dbReference type="Proteomes" id="UP000256478"/>
    </source>
</evidence>
<name>A0A3E0TW31_9GAMM</name>
<dbReference type="PANTHER" id="PTHR43065">
    <property type="entry name" value="SENSOR HISTIDINE KINASE"/>
    <property type="match status" value="1"/>
</dbReference>
<feature type="transmembrane region" description="Helical" evidence="9">
    <location>
        <begin position="32"/>
        <end position="54"/>
    </location>
</feature>
<dbReference type="GO" id="GO:0000155">
    <property type="term" value="F:phosphorelay sensor kinase activity"/>
    <property type="evidence" value="ECO:0007669"/>
    <property type="project" value="InterPro"/>
</dbReference>
<dbReference type="EC" id="2.7.13.3" evidence="2"/>
<dbReference type="GO" id="GO:0005524">
    <property type="term" value="F:ATP binding"/>
    <property type="evidence" value="ECO:0007669"/>
    <property type="project" value="UniProtKB-KW"/>
</dbReference>
<dbReference type="EMBL" id="QUOU01000001">
    <property type="protein sequence ID" value="REL28630.1"/>
    <property type="molecule type" value="Genomic_DNA"/>
</dbReference>
<evidence type="ECO:0000256" key="7">
    <source>
        <dbReference type="ARBA" id="ARBA00022840"/>
    </source>
</evidence>
<dbReference type="Gene3D" id="1.10.287.130">
    <property type="match status" value="1"/>
</dbReference>
<dbReference type="OrthoDB" id="1931120at2"/>
<keyword evidence="3" id="KW-0597">Phosphoprotein</keyword>
<feature type="domain" description="Histidine kinase" evidence="10">
    <location>
        <begin position="243"/>
        <end position="450"/>
    </location>
</feature>
<dbReference type="PANTHER" id="PTHR43065:SF10">
    <property type="entry name" value="PEROXIDE STRESS-ACTIVATED HISTIDINE KINASE MAK3"/>
    <property type="match status" value="1"/>
</dbReference>
<organism evidence="11 12">
    <name type="scientific">Thalassotalea euphylliae</name>
    <dbReference type="NCBI Taxonomy" id="1655234"/>
    <lineage>
        <taxon>Bacteria</taxon>
        <taxon>Pseudomonadati</taxon>
        <taxon>Pseudomonadota</taxon>
        <taxon>Gammaproteobacteria</taxon>
        <taxon>Alteromonadales</taxon>
        <taxon>Colwelliaceae</taxon>
        <taxon>Thalassotalea</taxon>
    </lineage>
</organism>
<protein>
    <recommendedName>
        <fullName evidence="2">histidine kinase</fullName>
        <ecNumber evidence="2">2.7.13.3</ecNumber>
    </recommendedName>
</protein>
<evidence type="ECO:0000256" key="6">
    <source>
        <dbReference type="ARBA" id="ARBA00022777"/>
    </source>
</evidence>
<evidence type="ECO:0000256" key="1">
    <source>
        <dbReference type="ARBA" id="ARBA00000085"/>
    </source>
</evidence>
<keyword evidence="9" id="KW-0472">Membrane</keyword>
<keyword evidence="9" id="KW-1133">Transmembrane helix</keyword>
<keyword evidence="7" id="KW-0067">ATP-binding</keyword>
<gene>
    <name evidence="11" type="ORF">DXX93_20045</name>
</gene>
<dbReference type="SMART" id="SM00387">
    <property type="entry name" value="HATPase_c"/>
    <property type="match status" value="1"/>
</dbReference>